<feature type="compositionally biased region" description="Low complexity" evidence="2">
    <location>
        <begin position="132"/>
        <end position="147"/>
    </location>
</feature>
<organism evidence="3 4">
    <name type="scientific">Hordeum vulgare subsp. vulgare</name>
    <name type="common">Domesticated barley</name>
    <dbReference type="NCBI Taxonomy" id="112509"/>
    <lineage>
        <taxon>Eukaryota</taxon>
        <taxon>Viridiplantae</taxon>
        <taxon>Streptophyta</taxon>
        <taxon>Embryophyta</taxon>
        <taxon>Tracheophyta</taxon>
        <taxon>Spermatophyta</taxon>
        <taxon>Magnoliopsida</taxon>
        <taxon>Liliopsida</taxon>
        <taxon>Poales</taxon>
        <taxon>Poaceae</taxon>
        <taxon>BOP clade</taxon>
        <taxon>Pooideae</taxon>
        <taxon>Triticodae</taxon>
        <taxon>Triticeae</taxon>
        <taxon>Hordeinae</taxon>
        <taxon>Hordeum</taxon>
    </lineage>
</organism>
<dbReference type="AlphaFoldDB" id="A0A8I6XX18"/>
<evidence type="ECO:0000313" key="3">
    <source>
        <dbReference type="EnsemblPlants" id="HORVU.MOREX.r3.5HG0430980.1"/>
    </source>
</evidence>
<evidence type="ECO:0000313" key="4">
    <source>
        <dbReference type="Proteomes" id="UP000011116"/>
    </source>
</evidence>
<sequence>MWHYTGPEDSTRTIVVGAAEEKVASWVLQITGACENPRGSRRVKPFCADNPPPNQKWTNWFSPVLNGNPTEEEEEGSQEGSVESAEFVSDSGETAEETCEEEEEDEEQDSPPPQLEHRTKRRHEPAVPSVPPASSSAPPTAPVVPSAWSTKRARDVVAEPAGQPSKAAKLSGSKPRKALPRMRVTVPVTSTVATSATSPACKEDDPMDTDNVVSSQPGVICVDEGDQGRPEQAAEPVLEAAPPVTALAEDVLPTEVVLPTETALVADKPTGAGLGMPKEIPTMPGSSNIELNVQRLPEDQVGVAKGGMVQAKLMAGEAKKAYDSIASLYQRSLELRDDIRKTCEMGTSYETLRAEKIQFAGELDAALLAMAGMKEVLAEREKSLEQAREANKVLTEEVEKMGKQRTALMGQMDMLNKRCIAQEKYVSDWARQMITRLADFCIDAEAEAADVERSIRENVPLGEDANRDLLRAHIRMGKVGPFIGRLREVVGRIDKELWPEDESRQEMENLMTQLEEIPNRLQSWKKSAACCGADVALSLVRVHCKEVREEKLKALKVANTKKLRFKDFMETFLESATRIADGIDLDTFVEPSSPGANPDDA</sequence>
<evidence type="ECO:0000256" key="2">
    <source>
        <dbReference type="SAM" id="MobiDB-lite"/>
    </source>
</evidence>
<dbReference type="Proteomes" id="UP000011116">
    <property type="component" value="Chromosome 5H"/>
</dbReference>
<feature type="compositionally biased region" description="Polar residues" evidence="2">
    <location>
        <begin position="55"/>
        <end position="69"/>
    </location>
</feature>
<protein>
    <submittedName>
        <fullName evidence="3">Uncharacterized protein</fullName>
    </submittedName>
</protein>
<dbReference type="Gramene" id="HORVU.MOREX.r3.5HG0430980.1">
    <property type="protein sequence ID" value="HORVU.MOREX.r3.5HG0430980.1"/>
    <property type="gene ID" value="HORVU.MOREX.r3.5HG0430980"/>
</dbReference>
<reference evidence="4" key="1">
    <citation type="journal article" date="2012" name="Nature">
        <title>A physical, genetic and functional sequence assembly of the barley genome.</title>
        <authorList>
            <consortium name="The International Barley Genome Sequencing Consortium"/>
            <person name="Mayer K.F."/>
            <person name="Waugh R."/>
            <person name="Brown J.W."/>
            <person name="Schulman A."/>
            <person name="Langridge P."/>
            <person name="Platzer M."/>
            <person name="Fincher G.B."/>
            <person name="Muehlbauer G.J."/>
            <person name="Sato K."/>
            <person name="Close T.J."/>
            <person name="Wise R.P."/>
            <person name="Stein N."/>
        </authorList>
    </citation>
    <scope>NUCLEOTIDE SEQUENCE [LARGE SCALE GENOMIC DNA]</scope>
    <source>
        <strain evidence="4">cv. Morex</strain>
    </source>
</reference>
<evidence type="ECO:0000256" key="1">
    <source>
        <dbReference type="SAM" id="Coils"/>
    </source>
</evidence>
<accession>A0A8I6XX18</accession>
<feature type="compositionally biased region" description="Acidic residues" evidence="2">
    <location>
        <begin position="93"/>
        <end position="109"/>
    </location>
</feature>
<keyword evidence="1" id="KW-0175">Coiled coil</keyword>
<keyword evidence="4" id="KW-1185">Reference proteome</keyword>
<proteinExistence type="predicted"/>
<feature type="region of interest" description="Disordered" evidence="2">
    <location>
        <begin position="36"/>
        <end position="180"/>
    </location>
</feature>
<dbReference type="EnsemblPlants" id="HORVU.MOREX.r3.5HG0430980.1">
    <property type="protein sequence ID" value="HORVU.MOREX.r3.5HG0430980.1"/>
    <property type="gene ID" value="HORVU.MOREX.r3.5HG0430980"/>
</dbReference>
<reference evidence="3" key="3">
    <citation type="submission" date="2022-01" db="UniProtKB">
        <authorList>
            <consortium name="EnsemblPlants"/>
        </authorList>
    </citation>
    <scope>IDENTIFICATION</scope>
    <source>
        <strain evidence="3">subsp. vulgare</strain>
    </source>
</reference>
<feature type="coiled-coil region" evidence="1">
    <location>
        <begin position="370"/>
        <end position="404"/>
    </location>
</feature>
<reference evidence="3" key="2">
    <citation type="submission" date="2020-10" db="EMBL/GenBank/DDBJ databases">
        <authorList>
            <person name="Scholz U."/>
            <person name="Mascher M."/>
            <person name="Fiebig A."/>
        </authorList>
    </citation>
    <scope>NUCLEOTIDE SEQUENCE [LARGE SCALE GENOMIC DNA]</scope>
    <source>
        <strain evidence="3">cv. Morex</strain>
    </source>
</reference>
<name>A0A8I6XX18_HORVV</name>